<evidence type="ECO:0000259" key="7">
    <source>
        <dbReference type="PROSITE" id="PS51866"/>
    </source>
</evidence>
<dbReference type="PANTHER" id="PTHR42781:SF4">
    <property type="entry name" value="SPERMIDINE_PUTRESCINE IMPORT ATP-BINDING PROTEIN POTA"/>
    <property type="match status" value="1"/>
</dbReference>
<keyword evidence="2 5" id="KW-0500">Molybdenum</keyword>
<dbReference type="PROSITE" id="PS50893">
    <property type="entry name" value="ABC_TRANSPORTER_2"/>
    <property type="match status" value="1"/>
</dbReference>
<evidence type="ECO:0000256" key="5">
    <source>
        <dbReference type="PROSITE-ProRule" id="PRU01213"/>
    </source>
</evidence>
<dbReference type="AlphaFoldDB" id="A0A4Q4ZLI9"/>
<feature type="domain" description="Mop" evidence="7">
    <location>
        <begin position="266"/>
        <end position="332"/>
    </location>
</feature>
<dbReference type="OrthoDB" id="3180400at2"/>
<dbReference type="Pfam" id="PF03459">
    <property type="entry name" value="TOBE"/>
    <property type="match status" value="1"/>
</dbReference>
<dbReference type="PROSITE" id="PS00211">
    <property type="entry name" value="ABC_TRANSPORTER_1"/>
    <property type="match status" value="1"/>
</dbReference>
<dbReference type="InterPro" id="IPR003439">
    <property type="entry name" value="ABC_transporter-like_ATP-bd"/>
</dbReference>
<dbReference type="PANTHER" id="PTHR42781">
    <property type="entry name" value="SPERMIDINE/PUTRESCINE IMPORT ATP-BINDING PROTEIN POTA"/>
    <property type="match status" value="1"/>
</dbReference>
<proteinExistence type="predicted"/>
<feature type="domain" description="ABC transporter" evidence="6">
    <location>
        <begin position="1"/>
        <end position="239"/>
    </location>
</feature>
<dbReference type="SUPFAM" id="SSF52540">
    <property type="entry name" value="P-loop containing nucleoside triphosphate hydrolases"/>
    <property type="match status" value="1"/>
</dbReference>
<name>A0A4Q4ZLI9_9ACTN</name>
<dbReference type="SMART" id="SM00382">
    <property type="entry name" value="AAA"/>
    <property type="match status" value="1"/>
</dbReference>
<dbReference type="InterPro" id="IPR003593">
    <property type="entry name" value="AAA+_ATPase"/>
</dbReference>
<dbReference type="GO" id="GO:0016887">
    <property type="term" value="F:ATP hydrolysis activity"/>
    <property type="evidence" value="ECO:0007669"/>
    <property type="project" value="InterPro"/>
</dbReference>
<dbReference type="Gene3D" id="3.40.50.300">
    <property type="entry name" value="P-loop containing nucleotide triphosphate hydrolases"/>
    <property type="match status" value="1"/>
</dbReference>
<dbReference type="Gene3D" id="2.40.50.100">
    <property type="match status" value="1"/>
</dbReference>
<evidence type="ECO:0000256" key="1">
    <source>
        <dbReference type="ARBA" id="ARBA00022448"/>
    </source>
</evidence>
<organism evidence="8 9">
    <name type="scientific">Nocardioides guangzhouensis</name>
    <dbReference type="NCBI Taxonomy" id="2497878"/>
    <lineage>
        <taxon>Bacteria</taxon>
        <taxon>Bacillati</taxon>
        <taxon>Actinomycetota</taxon>
        <taxon>Actinomycetes</taxon>
        <taxon>Propionibacteriales</taxon>
        <taxon>Nocardioidaceae</taxon>
        <taxon>Nocardioides</taxon>
    </lineage>
</organism>
<keyword evidence="4 8" id="KW-0067">ATP-binding</keyword>
<keyword evidence="3" id="KW-0547">Nucleotide-binding</keyword>
<dbReference type="Pfam" id="PF00005">
    <property type="entry name" value="ABC_tran"/>
    <property type="match status" value="1"/>
</dbReference>
<protein>
    <submittedName>
        <fullName evidence="8">ABC transporter ATP-binding protein</fullName>
    </submittedName>
</protein>
<dbReference type="InterPro" id="IPR008995">
    <property type="entry name" value="Mo/tungstate-bd_C_term_dom"/>
</dbReference>
<keyword evidence="1" id="KW-0813">Transport</keyword>
<dbReference type="PROSITE" id="PS51866">
    <property type="entry name" value="MOP"/>
    <property type="match status" value="1"/>
</dbReference>
<keyword evidence="9" id="KW-1185">Reference proteome</keyword>
<evidence type="ECO:0000313" key="9">
    <source>
        <dbReference type="Proteomes" id="UP000295198"/>
    </source>
</evidence>
<comment type="caution">
    <text evidence="8">The sequence shown here is derived from an EMBL/GenBank/DDBJ whole genome shotgun (WGS) entry which is preliminary data.</text>
</comment>
<dbReference type="InterPro" id="IPR027417">
    <property type="entry name" value="P-loop_NTPase"/>
</dbReference>
<evidence type="ECO:0000259" key="6">
    <source>
        <dbReference type="PROSITE" id="PS50893"/>
    </source>
</evidence>
<evidence type="ECO:0000256" key="2">
    <source>
        <dbReference type="ARBA" id="ARBA00022505"/>
    </source>
</evidence>
<dbReference type="SUPFAM" id="SSF50331">
    <property type="entry name" value="MOP-like"/>
    <property type="match status" value="1"/>
</dbReference>
<dbReference type="EMBL" id="SDKM01000003">
    <property type="protein sequence ID" value="RYP88314.1"/>
    <property type="molecule type" value="Genomic_DNA"/>
</dbReference>
<dbReference type="InterPro" id="IPR005116">
    <property type="entry name" value="Transp-assoc_OB_typ1"/>
</dbReference>
<dbReference type="InterPro" id="IPR017871">
    <property type="entry name" value="ABC_transporter-like_CS"/>
</dbReference>
<dbReference type="InterPro" id="IPR004606">
    <property type="entry name" value="Mop_domain"/>
</dbReference>
<sequence length="336" mass="35053">MAGHAVSGAASVGPGLDARLAVPDRLDVALTAAPGEIVAVIGPNGAGKSTLVRALAGLVPATGHALLDGTDLLTLPVRERRVGLVFQDKMLFPHLTARANVAFGPRSRGVSRRTAEAAAQDWLDRLGIGDLAGRKPRQLSGGQAQRVAIARALAADPRLLLLDEPMAGLDVSVATALRLELARHLRDYDGVTLLVTHDAIDALTIATRVLVVDAGRVAQFGTPLEVAQQPATDHVARLVGLNVLRDGERFRAFSPTAVNVDLHEPDGSARNRWPGRIAAASPHGAALRLVVHAVGGQELIADVTPAAAAELGLVPGREVWLSVKETSVRSYVAAPT</sequence>
<evidence type="ECO:0000256" key="4">
    <source>
        <dbReference type="ARBA" id="ARBA00022840"/>
    </source>
</evidence>
<gene>
    <name evidence="8" type="ORF">EKO23_02995</name>
</gene>
<dbReference type="GO" id="GO:0015689">
    <property type="term" value="P:molybdate ion transport"/>
    <property type="evidence" value="ECO:0007669"/>
    <property type="project" value="InterPro"/>
</dbReference>
<dbReference type="GO" id="GO:0005524">
    <property type="term" value="F:ATP binding"/>
    <property type="evidence" value="ECO:0007669"/>
    <property type="project" value="UniProtKB-KW"/>
</dbReference>
<reference evidence="8 9" key="1">
    <citation type="submission" date="2019-01" db="EMBL/GenBank/DDBJ databases">
        <title>Nocardioides guangzhouensis sp. nov., an actinobacterium isolated from soil.</title>
        <authorList>
            <person name="Fu Y."/>
            <person name="Cai Y."/>
            <person name="Lin Z."/>
            <person name="Chen P."/>
        </authorList>
    </citation>
    <scope>NUCLEOTIDE SEQUENCE [LARGE SCALE GENOMIC DNA]</scope>
    <source>
        <strain evidence="8 9">130</strain>
    </source>
</reference>
<evidence type="ECO:0000256" key="3">
    <source>
        <dbReference type="ARBA" id="ARBA00022741"/>
    </source>
</evidence>
<evidence type="ECO:0000313" key="8">
    <source>
        <dbReference type="EMBL" id="RYP88314.1"/>
    </source>
</evidence>
<dbReference type="Proteomes" id="UP000295198">
    <property type="component" value="Unassembled WGS sequence"/>
</dbReference>
<accession>A0A4Q4ZLI9</accession>
<dbReference type="InterPro" id="IPR050093">
    <property type="entry name" value="ABC_SmlMolc_Importer"/>
</dbReference>